<name>A0AA41ZL62_9GAMM</name>
<evidence type="ECO:0000259" key="5">
    <source>
        <dbReference type="Pfam" id="PF24827"/>
    </source>
</evidence>
<evidence type="ECO:0000256" key="2">
    <source>
        <dbReference type="ARBA" id="ARBA00022723"/>
    </source>
</evidence>
<dbReference type="PANTHER" id="PTHR37326">
    <property type="entry name" value="BLL3975 PROTEIN"/>
    <property type="match status" value="1"/>
</dbReference>
<sequence length="372" mass="41008">MRHDAHPLLSALPGTHRQIDSFTFGPSDASRRVYIQGALHADELPGMMVAWTLKQQLLALEAEGRLRCQITVVPVANPAGLDQQLMDVPLGRYDLETLTNFNRHYQDVTEQVADGLEEALSDNASYNVALIRTRIRQALDSLPADSALAHLHLTLQKLACNADFILDLHCDFHAVEHLYTTPAAWPSFEPLACYFGARASMLATDSGGQSFDECFTLIWEQLRARFGDRYPIPYGSESVTLELRGQDDVSRTQAEQDAAAILHWMMHMGLIEGDAPALPALPFPATDLAAMTFLKAPRGGLLVFHADAGELVEKDQLIAEIIDPITDEVHALKAPQRGMMYARSLRHMATTGMIVADIAGFEVHRSGYLLAP</sequence>
<dbReference type="AlphaFoldDB" id="A0AA41ZL62"/>
<dbReference type="PANTHER" id="PTHR37326:SF1">
    <property type="entry name" value="BLL3975 PROTEIN"/>
    <property type="match status" value="1"/>
</dbReference>
<dbReference type="SUPFAM" id="SSF53187">
    <property type="entry name" value="Zn-dependent exopeptidases"/>
    <property type="match status" value="1"/>
</dbReference>
<feature type="domain" description="Succinylglutamate desuccinylase/Aspartoacylase catalytic" evidence="5">
    <location>
        <begin position="31"/>
        <end position="115"/>
    </location>
</feature>
<comment type="cofactor">
    <cofactor evidence="1">
        <name>Zn(2+)</name>
        <dbReference type="ChEBI" id="CHEBI:29105"/>
    </cofactor>
</comment>
<dbReference type="Proteomes" id="UP001165678">
    <property type="component" value="Unassembled WGS sequence"/>
</dbReference>
<dbReference type="RefSeq" id="WP_265895263.1">
    <property type="nucleotide sequence ID" value="NZ_JAPIVE010000001.1"/>
</dbReference>
<keyword evidence="4" id="KW-0862">Zinc</keyword>
<evidence type="ECO:0000256" key="1">
    <source>
        <dbReference type="ARBA" id="ARBA00001947"/>
    </source>
</evidence>
<keyword evidence="2" id="KW-0479">Metal-binding</keyword>
<dbReference type="InterPro" id="IPR053138">
    <property type="entry name" value="N-alpha-Ac-DABA_deacetylase"/>
</dbReference>
<evidence type="ECO:0000313" key="7">
    <source>
        <dbReference type="Proteomes" id="UP001165678"/>
    </source>
</evidence>
<dbReference type="EMBL" id="JAPIVE010000001">
    <property type="protein sequence ID" value="MCX2522780.1"/>
    <property type="molecule type" value="Genomic_DNA"/>
</dbReference>
<dbReference type="InterPro" id="IPR055438">
    <property type="entry name" value="AstE_AspA_cat"/>
</dbReference>
<evidence type="ECO:0000256" key="4">
    <source>
        <dbReference type="ARBA" id="ARBA00022833"/>
    </source>
</evidence>
<comment type="caution">
    <text evidence="6">The sequence shown here is derived from an EMBL/GenBank/DDBJ whole genome shotgun (WGS) entry which is preliminary data.</text>
</comment>
<proteinExistence type="predicted"/>
<accession>A0AA41ZL62</accession>
<gene>
    <name evidence="6" type="ORF">OQ287_00810</name>
</gene>
<reference evidence="6" key="1">
    <citation type="submission" date="2022-11" db="EMBL/GenBank/DDBJ databases">
        <title>Larsenimonas rhizosphaerae sp. nov., isolated from a tidal mudflat.</title>
        <authorList>
            <person name="Lee S.D."/>
            <person name="Kim I.S."/>
        </authorList>
    </citation>
    <scope>NUCLEOTIDE SEQUENCE</scope>
    <source>
        <strain evidence="6">GH2-1</strain>
    </source>
</reference>
<dbReference type="Pfam" id="PF24827">
    <property type="entry name" value="AstE_AspA_cat"/>
    <property type="match status" value="2"/>
</dbReference>
<dbReference type="Gene3D" id="3.40.630.10">
    <property type="entry name" value="Zn peptidases"/>
    <property type="match status" value="1"/>
</dbReference>
<feature type="domain" description="Succinylglutamate desuccinylase/Aspartoacylase catalytic" evidence="5">
    <location>
        <begin position="145"/>
        <end position="267"/>
    </location>
</feature>
<dbReference type="GO" id="GO:0046872">
    <property type="term" value="F:metal ion binding"/>
    <property type="evidence" value="ECO:0007669"/>
    <property type="project" value="UniProtKB-KW"/>
</dbReference>
<dbReference type="CDD" id="cd06250">
    <property type="entry name" value="M14_PaAOTO_like"/>
    <property type="match status" value="1"/>
</dbReference>
<evidence type="ECO:0000313" key="6">
    <source>
        <dbReference type="EMBL" id="MCX2522780.1"/>
    </source>
</evidence>
<protein>
    <submittedName>
        <fullName evidence="6">M14 family metallopeptidase</fullName>
    </submittedName>
</protein>
<organism evidence="6 7">
    <name type="scientific">Larsenimonas rhizosphaerae</name>
    <dbReference type="NCBI Taxonomy" id="2944682"/>
    <lineage>
        <taxon>Bacteria</taxon>
        <taxon>Pseudomonadati</taxon>
        <taxon>Pseudomonadota</taxon>
        <taxon>Gammaproteobacteria</taxon>
        <taxon>Oceanospirillales</taxon>
        <taxon>Halomonadaceae</taxon>
        <taxon>Larsenimonas</taxon>
    </lineage>
</organism>
<evidence type="ECO:0000256" key="3">
    <source>
        <dbReference type="ARBA" id="ARBA00022801"/>
    </source>
</evidence>
<keyword evidence="7" id="KW-1185">Reference proteome</keyword>
<dbReference type="GO" id="GO:0016788">
    <property type="term" value="F:hydrolase activity, acting on ester bonds"/>
    <property type="evidence" value="ECO:0007669"/>
    <property type="project" value="InterPro"/>
</dbReference>
<keyword evidence="3" id="KW-0378">Hydrolase</keyword>